<feature type="compositionally biased region" description="Gly residues" evidence="5">
    <location>
        <begin position="208"/>
        <end position="221"/>
    </location>
</feature>
<dbReference type="PANTHER" id="PTHR30055:SF227">
    <property type="entry name" value="TRANSCRIPTIONAL REGULATORY PROTEIN (PROBABLY TETR-FAMILY)-RELATED"/>
    <property type="match status" value="1"/>
</dbReference>
<dbReference type="PRINTS" id="PR00455">
    <property type="entry name" value="HTHTETR"/>
</dbReference>
<evidence type="ECO:0000256" key="2">
    <source>
        <dbReference type="ARBA" id="ARBA00023125"/>
    </source>
</evidence>
<keyword evidence="1" id="KW-0805">Transcription regulation</keyword>
<keyword evidence="2 4" id="KW-0238">DNA-binding</keyword>
<dbReference type="Gene3D" id="1.10.357.10">
    <property type="entry name" value="Tetracycline Repressor, domain 2"/>
    <property type="match status" value="1"/>
</dbReference>
<protein>
    <recommendedName>
        <fullName evidence="6">HTH tetR-type domain-containing protein</fullName>
    </recommendedName>
</protein>
<gene>
    <name evidence="7" type="ORF">GCM10009654_36690</name>
</gene>
<reference evidence="8" key="1">
    <citation type="journal article" date="2019" name="Int. J. Syst. Evol. Microbiol.">
        <title>The Global Catalogue of Microorganisms (GCM) 10K type strain sequencing project: providing services to taxonomists for standard genome sequencing and annotation.</title>
        <authorList>
            <consortium name="The Broad Institute Genomics Platform"/>
            <consortium name="The Broad Institute Genome Sequencing Center for Infectious Disease"/>
            <person name="Wu L."/>
            <person name="Ma J."/>
        </authorList>
    </citation>
    <scope>NUCLEOTIDE SEQUENCE [LARGE SCALE GENOMIC DNA]</scope>
    <source>
        <strain evidence="8">JCM 12696</strain>
    </source>
</reference>
<evidence type="ECO:0000256" key="1">
    <source>
        <dbReference type="ARBA" id="ARBA00023015"/>
    </source>
</evidence>
<dbReference type="RefSeq" id="WP_425574089.1">
    <property type="nucleotide sequence ID" value="NZ_BAAAKV010000031.1"/>
</dbReference>
<dbReference type="Pfam" id="PF21943">
    <property type="entry name" value="TetR_C_46"/>
    <property type="match status" value="1"/>
</dbReference>
<feature type="region of interest" description="Disordered" evidence="5">
    <location>
        <begin position="186"/>
        <end position="257"/>
    </location>
</feature>
<comment type="caution">
    <text evidence="7">The sequence shown here is derived from an EMBL/GenBank/DDBJ whole genome shotgun (WGS) entry which is preliminary data.</text>
</comment>
<evidence type="ECO:0000256" key="5">
    <source>
        <dbReference type="SAM" id="MobiDB-lite"/>
    </source>
</evidence>
<evidence type="ECO:0000313" key="8">
    <source>
        <dbReference type="Proteomes" id="UP001501371"/>
    </source>
</evidence>
<dbReference type="InterPro" id="IPR050109">
    <property type="entry name" value="HTH-type_TetR-like_transc_reg"/>
</dbReference>
<dbReference type="PROSITE" id="PS50977">
    <property type="entry name" value="HTH_TETR_2"/>
    <property type="match status" value="1"/>
</dbReference>
<dbReference type="EMBL" id="BAAAKV010000031">
    <property type="protein sequence ID" value="GAA1176155.1"/>
    <property type="molecule type" value="Genomic_DNA"/>
</dbReference>
<feature type="DNA-binding region" description="H-T-H motif" evidence="4">
    <location>
        <begin position="23"/>
        <end position="42"/>
    </location>
</feature>
<feature type="compositionally biased region" description="Basic and acidic residues" evidence="5">
    <location>
        <begin position="246"/>
        <end position="257"/>
    </location>
</feature>
<proteinExistence type="predicted"/>
<keyword evidence="8" id="KW-1185">Reference proteome</keyword>
<dbReference type="Pfam" id="PF00440">
    <property type="entry name" value="TetR_N"/>
    <property type="match status" value="1"/>
</dbReference>
<organism evidence="7 8">
    <name type="scientific">Streptomyces hebeiensis</name>
    <dbReference type="NCBI Taxonomy" id="229486"/>
    <lineage>
        <taxon>Bacteria</taxon>
        <taxon>Bacillati</taxon>
        <taxon>Actinomycetota</taxon>
        <taxon>Actinomycetes</taxon>
        <taxon>Kitasatosporales</taxon>
        <taxon>Streptomycetaceae</taxon>
        <taxon>Streptomyces</taxon>
    </lineage>
</organism>
<dbReference type="InterPro" id="IPR001647">
    <property type="entry name" value="HTH_TetR"/>
</dbReference>
<evidence type="ECO:0000259" key="6">
    <source>
        <dbReference type="PROSITE" id="PS50977"/>
    </source>
</evidence>
<accession>A0ABP4FGE4</accession>
<sequence length="257" mass="27930">MRRSELIATGRKLFANTSYDALSMDDIARHAGVAKGLIYYYFKNKRGYYLAIVEDSVAELVTLAAAGGSELPRTERVQRTVEAYLRFAQHNEAAYRTIITGGVGFDTQVQEIRDAVRTGLVSTIAEGAYGHTDIPPIARLALLGWLSGVEWLTLEWLGYQELTPEIPRDLMVRMLRHTLNTIEEFAPECPAPPADPAFRPYTGREPGEGPGEGPVPGGAGGTLRTDPAAHTRPDPSTGPDPSYEVPRPRGDAGDGGH</sequence>
<evidence type="ECO:0000313" key="7">
    <source>
        <dbReference type="EMBL" id="GAA1176155.1"/>
    </source>
</evidence>
<evidence type="ECO:0000256" key="4">
    <source>
        <dbReference type="PROSITE-ProRule" id="PRU00335"/>
    </source>
</evidence>
<dbReference type="InterPro" id="IPR054129">
    <property type="entry name" value="DesT_TetR_C"/>
</dbReference>
<dbReference type="PANTHER" id="PTHR30055">
    <property type="entry name" value="HTH-TYPE TRANSCRIPTIONAL REGULATOR RUTR"/>
    <property type="match status" value="1"/>
</dbReference>
<dbReference type="Proteomes" id="UP001501371">
    <property type="component" value="Unassembled WGS sequence"/>
</dbReference>
<keyword evidence="3" id="KW-0804">Transcription</keyword>
<dbReference type="SUPFAM" id="SSF46689">
    <property type="entry name" value="Homeodomain-like"/>
    <property type="match status" value="1"/>
</dbReference>
<dbReference type="InterPro" id="IPR009057">
    <property type="entry name" value="Homeodomain-like_sf"/>
</dbReference>
<feature type="domain" description="HTH tetR-type" evidence="6">
    <location>
        <begin position="1"/>
        <end position="60"/>
    </location>
</feature>
<evidence type="ECO:0000256" key="3">
    <source>
        <dbReference type="ARBA" id="ARBA00023163"/>
    </source>
</evidence>
<name>A0ABP4FGE4_9ACTN</name>